<feature type="transmembrane region" description="Helical" evidence="9">
    <location>
        <begin position="43"/>
        <end position="64"/>
    </location>
</feature>
<feature type="region of interest" description="Disordered" evidence="8">
    <location>
        <begin position="465"/>
        <end position="490"/>
    </location>
</feature>
<feature type="signal peptide" evidence="10">
    <location>
        <begin position="1"/>
        <end position="19"/>
    </location>
</feature>
<feature type="transmembrane region" description="Helical" evidence="9">
    <location>
        <begin position="76"/>
        <end position="95"/>
    </location>
</feature>
<organism evidence="12 13">
    <name type="scientific">Aaosphaeria arxii CBS 175.79</name>
    <dbReference type="NCBI Taxonomy" id="1450172"/>
    <lineage>
        <taxon>Eukaryota</taxon>
        <taxon>Fungi</taxon>
        <taxon>Dikarya</taxon>
        <taxon>Ascomycota</taxon>
        <taxon>Pezizomycotina</taxon>
        <taxon>Dothideomycetes</taxon>
        <taxon>Pleosporomycetidae</taxon>
        <taxon>Pleosporales</taxon>
        <taxon>Pleosporales incertae sedis</taxon>
        <taxon>Aaosphaeria</taxon>
    </lineage>
</organism>
<dbReference type="PANTHER" id="PTHR48022:SF70">
    <property type="entry name" value="MONOSACCHARIDE TRANSPORTER, PUTATIVE (AFU_ORTHOLOGUE AFUA_5G14540)-RELATED"/>
    <property type="match status" value="1"/>
</dbReference>
<evidence type="ECO:0000256" key="6">
    <source>
        <dbReference type="ARBA" id="ARBA00023136"/>
    </source>
</evidence>
<feature type="compositionally biased region" description="Basic and acidic residues" evidence="8">
    <location>
        <begin position="476"/>
        <end position="490"/>
    </location>
</feature>
<dbReference type="FunFam" id="1.20.1250.20:FF:000134">
    <property type="entry name" value="MFS sugar transporter protein"/>
    <property type="match status" value="1"/>
</dbReference>
<evidence type="ECO:0000256" key="1">
    <source>
        <dbReference type="ARBA" id="ARBA00004141"/>
    </source>
</evidence>
<feature type="domain" description="Major facilitator superfamily (MFS) profile" evidence="11">
    <location>
        <begin position="7"/>
        <end position="445"/>
    </location>
</feature>
<comment type="subcellular location">
    <subcellularLocation>
        <location evidence="1">Membrane</location>
        <topology evidence="1">Multi-pass membrane protein</topology>
    </subcellularLocation>
</comment>
<dbReference type="Proteomes" id="UP000799778">
    <property type="component" value="Unassembled WGS sequence"/>
</dbReference>
<dbReference type="EMBL" id="ML978070">
    <property type="protein sequence ID" value="KAF2014322.1"/>
    <property type="molecule type" value="Genomic_DNA"/>
</dbReference>
<reference evidence="12" key="1">
    <citation type="journal article" date="2020" name="Stud. Mycol.">
        <title>101 Dothideomycetes genomes: a test case for predicting lifestyles and emergence of pathogens.</title>
        <authorList>
            <person name="Haridas S."/>
            <person name="Albert R."/>
            <person name="Binder M."/>
            <person name="Bloem J."/>
            <person name="Labutti K."/>
            <person name="Salamov A."/>
            <person name="Andreopoulos B."/>
            <person name="Baker S."/>
            <person name="Barry K."/>
            <person name="Bills G."/>
            <person name="Bluhm B."/>
            <person name="Cannon C."/>
            <person name="Castanera R."/>
            <person name="Culley D."/>
            <person name="Daum C."/>
            <person name="Ezra D."/>
            <person name="Gonzalez J."/>
            <person name="Henrissat B."/>
            <person name="Kuo A."/>
            <person name="Liang C."/>
            <person name="Lipzen A."/>
            <person name="Lutzoni F."/>
            <person name="Magnuson J."/>
            <person name="Mondo S."/>
            <person name="Nolan M."/>
            <person name="Ohm R."/>
            <person name="Pangilinan J."/>
            <person name="Park H.-J."/>
            <person name="Ramirez L."/>
            <person name="Alfaro M."/>
            <person name="Sun H."/>
            <person name="Tritt A."/>
            <person name="Yoshinaga Y."/>
            <person name="Zwiers L.-H."/>
            <person name="Turgeon B."/>
            <person name="Goodwin S."/>
            <person name="Spatafora J."/>
            <person name="Crous P."/>
            <person name="Grigoriev I."/>
        </authorList>
    </citation>
    <scope>NUCLEOTIDE SEQUENCE</scope>
    <source>
        <strain evidence="12">CBS 175.79</strain>
    </source>
</reference>
<dbReference type="RefSeq" id="XP_033382661.1">
    <property type="nucleotide sequence ID" value="XM_033530479.1"/>
</dbReference>
<feature type="transmembrane region" description="Helical" evidence="9">
    <location>
        <begin position="421"/>
        <end position="442"/>
    </location>
</feature>
<keyword evidence="5 9" id="KW-1133">Transmembrane helix</keyword>
<feature type="transmembrane region" description="Helical" evidence="9">
    <location>
        <begin position="353"/>
        <end position="373"/>
    </location>
</feature>
<evidence type="ECO:0000256" key="2">
    <source>
        <dbReference type="ARBA" id="ARBA00010992"/>
    </source>
</evidence>
<keyword evidence="10" id="KW-0732">Signal</keyword>
<keyword evidence="6 9" id="KW-0472">Membrane</keyword>
<dbReference type="NCBIfam" id="TIGR00879">
    <property type="entry name" value="SP"/>
    <property type="match status" value="1"/>
</dbReference>
<feature type="transmembrane region" description="Helical" evidence="9">
    <location>
        <begin position="394"/>
        <end position="415"/>
    </location>
</feature>
<evidence type="ECO:0000256" key="4">
    <source>
        <dbReference type="ARBA" id="ARBA00022692"/>
    </source>
</evidence>
<dbReference type="InterPro" id="IPR005828">
    <property type="entry name" value="MFS_sugar_transport-like"/>
</dbReference>
<dbReference type="InterPro" id="IPR003663">
    <property type="entry name" value="Sugar/inositol_transpt"/>
</dbReference>
<sequence>MLHIYFLMLVGYLISTIQGFDGSLMGAINAMEPYHESFGLTGAGTSTGLVFIIYNIAQIAAFPFCGGINDKYGRRVCMFTGCFIVLVGTAVQGSANSLGAFIGGRFVLGFGAVIAHAAAPAYVVEMAPPKYRGVTAGLYNNFWWVGNILAGWTTYGTNRHYATSWAWRIPTILQAGLPAISMILVFFIPESPRWLISKDRTDEALQVLAKYHGDGDANAPIVQLEYREIMDEKLQNPKVSSWWDYRDLVATRSSRYRLMLVCLTAFFGQWSGNNVVSYFMPAMIENAGITDKNTQLLINAINPILCWLAAMIGSSILDKFGRRKMMMGGLAGALACYIGLTACTAQTPNDKNLSYGVIVFIYLFGIAFAMGMTPSATLYPMEVLENRTRAKGSALKFVFLNIATMTNTFGVSVGIKKLGWKLYVIYICWIAIEIVLIFLLFVETKGKTLEELGVIFQAKNPRKASTQRVIDDDDQEKAKSVAHHDANHTE</sequence>
<dbReference type="InterPro" id="IPR050360">
    <property type="entry name" value="MFS_Sugar_Transporters"/>
</dbReference>
<proteinExistence type="inferred from homology"/>
<dbReference type="PANTHER" id="PTHR48022">
    <property type="entry name" value="PLASTIDIC GLUCOSE TRANSPORTER 4"/>
    <property type="match status" value="1"/>
</dbReference>
<dbReference type="InterPro" id="IPR020846">
    <property type="entry name" value="MFS_dom"/>
</dbReference>
<dbReference type="GeneID" id="54287876"/>
<evidence type="ECO:0000313" key="13">
    <source>
        <dbReference type="Proteomes" id="UP000799778"/>
    </source>
</evidence>
<comment type="similarity">
    <text evidence="2 7">Belongs to the major facilitator superfamily. Sugar transporter (TC 2.A.1.1) family.</text>
</comment>
<keyword evidence="3 7" id="KW-0813">Transport</keyword>
<feature type="chain" id="PRO_5025644849" evidence="10">
    <location>
        <begin position="20"/>
        <end position="490"/>
    </location>
</feature>
<name>A0A6A5XMF3_9PLEO</name>
<evidence type="ECO:0000256" key="3">
    <source>
        <dbReference type="ARBA" id="ARBA00022448"/>
    </source>
</evidence>
<evidence type="ECO:0000256" key="7">
    <source>
        <dbReference type="RuleBase" id="RU003346"/>
    </source>
</evidence>
<dbReference type="PROSITE" id="PS50850">
    <property type="entry name" value="MFS"/>
    <property type="match status" value="1"/>
</dbReference>
<dbReference type="GO" id="GO:0016020">
    <property type="term" value="C:membrane"/>
    <property type="evidence" value="ECO:0007669"/>
    <property type="project" value="UniProtKB-SubCell"/>
</dbReference>
<dbReference type="GO" id="GO:0005351">
    <property type="term" value="F:carbohydrate:proton symporter activity"/>
    <property type="evidence" value="ECO:0007669"/>
    <property type="project" value="TreeGrafter"/>
</dbReference>
<dbReference type="SUPFAM" id="SSF103473">
    <property type="entry name" value="MFS general substrate transporter"/>
    <property type="match status" value="1"/>
</dbReference>
<keyword evidence="4 9" id="KW-0812">Transmembrane</keyword>
<evidence type="ECO:0000313" key="12">
    <source>
        <dbReference type="EMBL" id="KAF2014322.1"/>
    </source>
</evidence>
<evidence type="ECO:0000256" key="9">
    <source>
        <dbReference type="SAM" id="Phobius"/>
    </source>
</evidence>
<feature type="transmembrane region" description="Helical" evidence="9">
    <location>
        <begin position="101"/>
        <end position="124"/>
    </location>
</feature>
<feature type="transmembrane region" description="Helical" evidence="9">
    <location>
        <begin position="136"/>
        <end position="155"/>
    </location>
</feature>
<dbReference type="OrthoDB" id="6133115at2759"/>
<feature type="transmembrane region" description="Helical" evidence="9">
    <location>
        <begin position="296"/>
        <end position="317"/>
    </location>
</feature>
<gene>
    <name evidence="12" type="ORF">BU24DRAFT_441855</name>
</gene>
<dbReference type="Pfam" id="PF00083">
    <property type="entry name" value="Sugar_tr"/>
    <property type="match status" value="1"/>
</dbReference>
<feature type="transmembrane region" description="Helical" evidence="9">
    <location>
        <begin position="329"/>
        <end position="347"/>
    </location>
</feature>
<evidence type="ECO:0000256" key="8">
    <source>
        <dbReference type="SAM" id="MobiDB-lite"/>
    </source>
</evidence>
<dbReference type="AlphaFoldDB" id="A0A6A5XMF3"/>
<keyword evidence="13" id="KW-1185">Reference proteome</keyword>
<evidence type="ECO:0000259" key="11">
    <source>
        <dbReference type="PROSITE" id="PS50850"/>
    </source>
</evidence>
<protein>
    <submittedName>
        <fullName evidence="12">Lactose permease</fullName>
    </submittedName>
</protein>
<feature type="transmembrane region" description="Helical" evidence="9">
    <location>
        <begin position="256"/>
        <end position="276"/>
    </location>
</feature>
<evidence type="ECO:0000256" key="10">
    <source>
        <dbReference type="SAM" id="SignalP"/>
    </source>
</evidence>
<dbReference type="Gene3D" id="1.20.1250.20">
    <property type="entry name" value="MFS general substrate transporter like domains"/>
    <property type="match status" value="1"/>
</dbReference>
<feature type="transmembrane region" description="Helical" evidence="9">
    <location>
        <begin position="167"/>
        <end position="188"/>
    </location>
</feature>
<dbReference type="InterPro" id="IPR036259">
    <property type="entry name" value="MFS_trans_sf"/>
</dbReference>
<accession>A0A6A5XMF3</accession>
<evidence type="ECO:0000256" key="5">
    <source>
        <dbReference type="ARBA" id="ARBA00022989"/>
    </source>
</evidence>